<protein>
    <submittedName>
        <fullName evidence="1">Uncharacterized protein</fullName>
    </submittedName>
</protein>
<reference evidence="1 2" key="1">
    <citation type="submission" date="2019-10" db="EMBL/GenBank/DDBJ databases">
        <title>Glycomyces albidus sp. nov., a novel actinomycete isolated from rhizosphere soil of wheat (Triticum aestivum L.).</title>
        <authorList>
            <person name="Qian L."/>
        </authorList>
    </citation>
    <scope>NUCLEOTIDE SEQUENCE [LARGE SCALE GENOMIC DNA]</scope>
    <source>
        <strain evidence="1 2">NEAU-7082</strain>
    </source>
</reference>
<gene>
    <name evidence="1" type="ORF">GFD30_13520</name>
</gene>
<dbReference type="Proteomes" id="UP000477750">
    <property type="component" value="Unassembled WGS sequence"/>
</dbReference>
<name>A0A6L5GA98_9ACTN</name>
<dbReference type="EMBL" id="WIAO01000015">
    <property type="protein sequence ID" value="MQM26585.1"/>
    <property type="molecule type" value="Genomic_DNA"/>
</dbReference>
<dbReference type="RefSeq" id="WP_153025745.1">
    <property type="nucleotide sequence ID" value="NZ_WIAO01000015.1"/>
</dbReference>
<comment type="caution">
    <text evidence="1">The sequence shown here is derived from an EMBL/GenBank/DDBJ whole genome shotgun (WGS) entry which is preliminary data.</text>
</comment>
<keyword evidence="2" id="KW-1185">Reference proteome</keyword>
<evidence type="ECO:0000313" key="1">
    <source>
        <dbReference type="EMBL" id="MQM26585.1"/>
    </source>
</evidence>
<accession>A0A6L5GA98</accession>
<evidence type="ECO:0000313" key="2">
    <source>
        <dbReference type="Proteomes" id="UP000477750"/>
    </source>
</evidence>
<proteinExistence type="predicted"/>
<sequence length="81" mass="8406">MTVLRVPYHLDEHHPDLVIRLPAGADVQEVTVDLPAGEVWARLVHLYGHLADAVASQARAGGSAVVVSGDCTVSIGLAAGL</sequence>
<organism evidence="1 2">
    <name type="scientific">Glycomyces albidus</name>
    <dbReference type="NCBI Taxonomy" id="2656774"/>
    <lineage>
        <taxon>Bacteria</taxon>
        <taxon>Bacillati</taxon>
        <taxon>Actinomycetota</taxon>
        <taxon>Actinomycetes</taxon>
        <taxon>Glycomycetales</taxon>
        <taxon>Glycomycetaceae</taxon>
        <taxon>Glycomyces</taxon>
    </lineage>
</organism>
<dbReference type="AlphaFoldDB" id="A0A6L5GA98"/>